<dbReference type="Proteomes" id="UP000019375">
    <property type="component" value="Unassembled WGS sequence"/>
</dbReference>
<dbReference type="AlphaFoldDB" id="A0A8J2T7R3"/>
<dbReference type="OrthoDB" id="2283785at2759"/>
<evidence type="ECO:0000313" key="4">
    <source>
        <dbReference type="EMBL" id="CDF89563.1"/>
    </source>
</evidence>
<feature type="compositionally biased region" description="Basic and acidic residues" evidence="1">
    <location>
        <begin position="1"/>
        <end position="15"/>
    </location>
</feature>
<proteinExistence type="predicted"/>
<feature type="region of interest" description="Disordered" evidence="1">
    <location>
        <begin position="784"/>
        <end position="804"/>
    </location>
</feature>
<reference evidence="5" key="1">
    <citation type="journal article" date="2013" name="Genome Announc.">
        <title>Genome sequence of the food spoilage yeast Zygosaccharomyces bailii CLIB 213(T).</title>
        <authorList>
            <person name="Galeote V."/>
            <person name="Bigey F."/>
            <person name="Devillers H."/>
            <person name="Neuveglise C."/>
            <person name="Dequin S."/>
        </authorList>
    </citation>
    <scope>NUCLEOTIDE SEQUENCE [LARGE SCALE GENOMIC DNA]</scope>
    <source>
        <strain evidence="5">CLIB 213 / ATCC 58445 / CBS 680 / CCRC 21525 / NBRC 1098 / NCYC 1416 / NRRL Y-2227</strain>
    </source>
</reference>
<keyword evidence="5" id="KW-1185">Reference proteome</keyword>
<feature type="region of interest" description="Disordered" evidence="1">
    <location>
        <begin position="1"/>
        <end position="86"/>
    </location>
</feature>
<organism evidence="4 5">
    <name type="scientific">Zygosaccharomyces bailii (strain CLIB 213 / ATCC 58445 / CBS 680 / BCRC 21525 / NBRC 1098 / NCYC 1416 / NRRL Y-2227)</name>
    <dbReference type="NCBI Taxonomy" id="1333698"/>
    <lineage>
        <taxon>Eukaryota</taxon>
        <taxon>Fungi</taxon>
        <taxon>Dikarya</taxon>
        <taxon>Ascomycota</taxon>
        <taxon>Saccharomycotina</taxon>
        <taxon>Saccharomycetes</taxon>
        <taxon>Saccharomycetales</taxon>
        <taxon>Saccharomycetaceae</taxon>
        <taxon>Zygosaccharomyces</taxon>
    </lineage>
</organism>
<dbReference type="Pfam" id="PF04426">
    <property type="entry name" value="Bul1_C"/>
    <property type="match status" value="1"/>
</dbReference>
<evidence type="ECO:0000259" key="3">
    <source>
        <dbReference type="Pfam" id="PF04426"/>
    </source>
</evidence>
<dbReference type="Pfam" id="PF04425">
    <property type="entry name" value="Bul1_N"/>
    <property type="match status" value="1"/>
</dbReference>
<dbReference type="PANTHER" id="PTHR31904:SF1">
    <property type="entry name" value="BYPASS OF STOP CODON PROTEIN 5-RELATED"/>
    <property type="match status" value="1"/>
</dbReference>
<dbReference type="InterPro" id="IPR022794">
    <property type="entry name" value="Bul1_C"/>
</dbReference>
<dbReference type="PANTHER" id="PTHR31904">
    <property type="entry name" value="BYPASS OF STOP CODON PROTEIN 5-RELATED"/>
    <property type="match status" value="1"/>
</dbReference>
<gene>
    <name evidence="4" type="ORF">BN860_07294g</name>
</gene>
<feature type="domain" description="Bul1 N-terminal" evidence="2">
    <location>
        <begin position="77"/>
        <end position="500"/>
    </location>
</feature>
<dbReference type="InterPro" id="IPR039634">
    <property type="entry name" value="Bul1-like"/>
</dbReference>
<evidence type="ECO:0000313" key="5">
    <source>
        <dbReference type="Proteomes" id="UP000019375"/>
    </source>
</evidence>
<evidence type="ECO:0000259" key="2">
    <source>
        <dbReference type="Pfam" id="PF04425"/>
    </source>
</evidence>
<protein>
    <submittedName>
        <fullName evidence="4">ZYBA0S04-07294g1_1</fullName>
    </submittedName>
</protein>
<accession>A0A8J2T7R3</accession>
<dbReference type="EMBL" id="HG316457">
    <property type="protein sequence ID" value="CDF89563.1"/>
    <property type="molecule type" value="Genomic_DNA"/>
</dbReference>
<feature type="domain" description="Bul1 C-terminal" evidence="3">
    <location>
        <begin position="627"/>
        <end position="903"/>
    </location>
</feature>
<evidence type="ECO:0000256" key="1">
    <source>
        <dbReference type="SAM" id="MobiDB-lite"/>
    </source>
</evidence>
<dbReference type="InterPro" id="IPR007519">
    <property type="entry name" value="Bul1_N"/>
</dbReference>
<feature type="compositionally biased region" description="Low complexity" evidence="1">
    <location>
        <begin position="789"/>
        <end position="804"/>
    </location>
</feature>
<name>A0A8J2T7R3_ZYGB2</name>
<sequence length="906" mass="103042">MSKELSHESRSKSRPELTNAQSELAVRRGRQQLRTQTVAEPWMRSASTSSIWMRKPNARSPPPSERSRSSNRAGSLTRQERPRTEENVLVDVLPSFEMYNTLHRHIPQGNVNPDCHDFPPGYQEVQAQHNIIMRSTDQPTETQALDFQAPEIRRNSSSAAMNNLRAFSTQHISIHNSTSRFQEDPEPIEDDLNHADNINIDKLYSLPKLATPVEVTVRITKHAPKPHEKPEEESILKEYTSGDIIHGYCIIENKSTQPLQFEMFYVTLEGYTSLIDKQMGKRTLKRFLRMVDLSASWSYSDIQLSTGVKVVPGDVDFDNSILGLNNNRILEPGVKYKKFFMFKLPNQLLDVTCKQEQFSHCLLPPSFGIDKFRNHGKYSAIKVNSILGFGHIGVKGSPIMTVDMVDENLSINYTVDARIVGKDKRTQKLNIMREVDYNIRVVPFAFCCPIAGEQTVEKQLSFLLKDVQKRVDALERIFARLESNEPIKGNDVRGTDIDGTVDDTSQVDESELLRCKLDQLQLARNISTSDHDSEKNPKDLFSNTNKVETQFSYRVRSKSSSGLKSGIFSSLLGGPAPTSSKNDQTREKVSRAGLIVITAEIPEQSLPYRSPSLLRKTNKFENKNHYDQENWLQLQELIPQELKQVLDHLDIELTCIQSNNSKPGEPPEIQSITTELICITAKSDNSIPVKLNWKLLMDEDRLMKMKKTYSDLHKKINALNKKFDANVTKLNELYNMHDTSLAPRELRFNDIIPSQLFNNVDSLANLEVDIVNLNDVFKKQTHTLRENSPDNISSVPSSSSLQKSGSNGFLSATFSGSSSEHSRSSSSIKFVEQIVHEWNYCGPLKYKRNITVNLQYNDNLKETLVPNFESCLCSRFYCVRVNIKFEHRIGTATIDIPVEIKSFHNI</sequence>